<dbReference type="InterPro" id="IPR013762">
    <property type="entry name" value="Integrase-like_cat_sf"/>
</dbReference>
<dbReference type="Proteomes" id="UP001227101">
    <property type="component" value="Chromosome"/>
</dbReference>
<evidence type="ECO:0000313" key="3">
    <source>
        <dbReference type="Proteomes" id="UP001227101"/>
    </source>
</evidence>
<evidence type="ECO:0000256" key="1">
    <source>
        <dbReference type="ARBA" id="ARBA00023172"/>
    </source>
</evidence>
<keyword evidence="3" id="KW-1185">Reference proteome</keyword>
<evidence type="ECO:0008006" key="4">
    <source>
        <dbReference type="Google" id="ProtNLM"/>
    </source>
</evidence>
<evidence type="ECO:0000313" key="2">
    <source>
        <dbReference type="EMBL" id="WIV57930.1"/>
    </source>
</evidence>
<dbReference type="Gene3D" id="1.10.443.10">
    <property type="entry name" value="Intergrase catalytic core"/>
    <property type="match status" value="1"/>
</dbReference>
<dbReference type="RefSeq" id="WP_285455249.1">
    <property type="nucleotide sequence ID" value="NZ_CP127173.1"/>
</dbReference>
<gene>
    <name evidence="2" type="ORF">QP939_04415</name>
</gene>
<keyword evidence="1" id="KW-0233">DNA recombination</keyword>
<dbReference type="InterPro" id="IPR011010">
    <property type="entry name" value="DNA_brk_join_enz"/>
</dbReference>
<organism evidence="2 3">
    <name type="scientific">Amycolatopsis nalaikhensis</name>
    <dbReference type="NCBI Taxonomy" id="715472"/>
    <lineage>
        <taxon>Bacteria</taxon>
        <taxon>Bacillati</taxon>
        <taxon>Actinomycetota</taxon>
        <taxon>Actinomycetes</taxon>
        <taxon>Pseudonocardiales</taxon>
        <taxon>Pseudonocardiaceae</taxon>
        <taxon>Amycolatopsis</taxon>
    </lineage>
</organism>
<sequence>MTSPVTAANQIISRSPFAGMDLCREIGITVAPGAAGPNFDQDVWDFNPVTDLAAYMARSHKRWNLAAIRNPLWRVVAKEYLVALMVPTHEVVRNLPSAFRVARTVAACVNKHYELIRWLNWLTDDGVTELARVDDHLCDSYIAYRRTGHDKDGAIIEKRGAVNGAAQVVAGLAQYRDLFTTDRYAAGFRPFGGRAAVAVAGLKTPTENSTPPVPTEVLQPILAAALYVVDTLGLHVVSLTRRVKAERERVNRLPEPRSPGWGVLLHAINRRVAEGRPFNRVPSRIEPITRYAVDESDPLWSISLRDVAAEAGFSTFRSEWLAVLRPALERAVAQVGIDEPIGRNAALVARADGEAEVPWTLPLSERHARVLPDVVRTACLLVVAAATGMRSSELFELALGCRLPPERKAPGRVRYRLAGKVIKHRGHGGEADEWVVVGEVHRAVALAEQLLGADAEPGTLLFGRTVFKNTYGTFRKWVNGPSGQRLGLAPIPEAPVELRMLRRTLAIELAYRPGGLLAAKVALKHISVVTTEGYAGRPGGAQAKFLAEVGAEEQKRNLGLILDEIDNYQRGVRPSGPHADDLIEFFDAVDGKLTDEQRAAPKIILNDQELRRMLAKRAKTLHLGVANYCWFTDPGKALCLRLAGTPTADRPLIGMCDSARCPQATHHPCHRPVWEQAVQSSTVFLGNLGRSQKTERARLEAQRDRAQKVLADIDAASTPADADEEAN</sequence>
<protein>
    <recommendedName>
        <fullName evidence="4">Integrase</fullName>
    </recommendedName>
</protein>
<accession>A0ABY8XQJ8</accession>
<name>A0ABY8XQJ8_9PSEU</name>
<proteinExistence type="predicted"/>
<dbReference type="EMBL" id="CP127173">
    <property type="protein sequence ID" value="WIV57930.1"/>
    <property type="molecule type" value="Genomic_DNA"/>
</dbReference>
<reference evidence="2 3" key="1">
    <citation type="submission" date="2023-06" db="EMBL/GenBank/DDBJ databases">
        <authorList>
            <person name="Oyuntsetseg B."/>
            <person name="Kim S.B."/>
        </authorList>
    </citation>
    <scope>NUCLEOTIDE SEQUENCE [LARGE SCALE GENOMIC DNA]</scope>
    <source>
        <strain evidence="2 3">2-2</strain>
    </source>
</reference>
<dbReference type="SUPFAM" id="SSF56349">
    <property type="entry name" value="DNA breaking-rejoining enzymes"/>
    <property type="match status" value="1"/>
</dbReference>